<keyword evidence="3" id="KW-1185">Reference proteome</keyword>
<dbReference type="Pfam" id="PF01381">
    <property type="entry name" value="HTH_3"/>
    <property type="match status" value="1"/>
</dbReference>
<dbReference type="Gene3D" id="1.10.260.40">
    <property type="entry name" value="lambda repressor-like DNA-binding domains"/>
    <property type="match status" value="1"/>
</dbReference>
<gene>
    <name evidence="2" type="ordered locus">TREPR_0968</name>
</gene>
<feature type="domain" description="HTH cro/C1-type" evidence="1">
    <location>
        <begin position="15"/>
        <end position="69"/>
    </location>
</feature>
<evidence type="ECO:0000313" key="2">
    <source>
        <dbReference type="EMBL" id="AEF86239.1"/>
    </source>
</evidence>
<evidence type="ECO:0000313" key="3">
    <source>
        <dbReference type="Proteomes" id="UP000009223"/>
    </source>
</evidence>
<dbReference type="Proteomes" id="UP000009223">
    <property type="component" value="Chromosome"/>
</dbReference>
<dbReference type="PROSITE" id="PS50943">
    <property type="entry name" value="HTH_CROC1"/>
    <property type="match status" value="1"/>
</dbReference>
<accession>F5YI32</accession>
<evidence type="ECO:0000259" key="1">
    <source>
        <dbReference type="PROSITE" id="PS50943"/>
    </source>
</evidence>
<organism evidence="2 3">
    <name type="scientific">Treponema primitia (strain ATCC BAA-887 / DSM 12427 / ZAS-2)</name>
    <dbReference type="NCBI Taxonomy" id="545694"/>
    <lineage>
        <taxon>Bacteria</taxon>
        <taxon>Pseudomonadati</taxon>
        <taxon>Spirochaetota</taxon>
        <taxon>Spirochaetia</taxon>
        <taxon>Spirochaetales</taxon>
        <taxon>Treponemataceae</taxon>
        <taxon>Treponema</taxon>
    </lineage>
</organism>
<proteinExistence type="predicted"/>
<reference evidence="2 3" key="2">
    <citation type="journal article" date="2011" name="ISME J.">
        <title>RNA-seq reveals cooperative metabolic interactions between two termite-gut spirochete species in co-culture.</title>
        <authorList>
            <person name="Rosenthal A.Z."/>
            <person name="Matson E.G."/>
            <person name="Eldar A."/>
            <person name="Leadbetter J.R."/>
        </authorList>
    </citation>
    <scope>NUCLEOTIDE SEQUENCE [LARGE SCALE GENOMIC DNA]</scope>
    <source>
        <strain evidence="3">ATCC BAA-887 / DSM 12427 / ZAS-2</strain>
    </source>
</reference>
<dbReference type="eggNOG" id="COG1396">
    <property type="taxonomic scope" value="Bacteria"/>
</dbReference>
<sequence length="117" mass="13508">MEMKSDIAVTVNRRIKQVREALSLSQMKFSKVISLSSGYLAGVEVEKRKVNDRIIKLICASFGVNEKWLRDGQGEMFNHDPAKEFTKLVALYKELAPKYQEYILKQIDLLLDMQDKP</sequence>
<reference evidence="3" key="1">
    <citation type="submission" date="2009-12" db="EMBL/GenBank/DDBJ databases">
        <title>Complete sequence of Treponema primitia strain ZAS-2.</title>
        <authorList>
            <person name="Tetu S.G."/>
            <person name="Matson E."/>
            <person name="Ren Q."/>
            <person name="Seshadri R."/>
            <person name="Elbourne L."/>
            <person name="Hassan K.A."/>
            <person name="Durkin A."/>
            <person name="Radune D."/>
            <person name="Mohamoud Y."/>
            <person name="Shay R."/>
            <person name="Jin S."/>
            <person name="Zhang X."/>
            <person name="Lucey K."/>
            <person name="Ballor N.R."/>
            <person name="Ottesen E."/>
            <person name="Rosenthal R."/>
            <person name="Allen A."/>
            <person name="Leadbetter J.R."/>
            <person name="Paulsen I.T."/>
        </authorList>
    </citation>
    <scope>NUCLEOTIDE SEQUENCE [LARGE SCALE GENOMIC DNA]</scope>
    <source>
        <strain evidence="3">ATCC BAA-887 / DSM 12427 / ZAS-2</strain>
    </source>
</reference>
<protein>
    <submittedName>
        <fullName evidence="2">Transcriptional regulator</fullName>
    </submittedName>
</protein>
<dbReference type="CDD" id="cd00093">
    <property type="entry name" value="HTH_XRE"/>
    <property type="match status" value="1"/>
</dbReference>
<dbReference type="SUPFAM" id="SSF47413">
    <property type="entry name" value="lambda repressor-like DNA-binding domains"/>
    <property type="match status" value="1"/>
</dbReference>
<dbReference type="EMBL" id="CP001843">
    <property type="protein sequence ID" value="AEF86239.1"/>
    <property type="molecule type" value="Genomic_DNA"/>
</dbReference>
<dbReference type="InterPro" id="IPR001387">
    <property type="entry name" value="Cro/C1-type_HTH"/>
</dbReference>
<dbReference type="GO" id="GO:0003677">
    <property type="term" value="F:DNA binding"/>
    <property type="evidence" value="ECO:0007669"/>
    <property type="project" value="InterPro"/>
</dbReference>
<name>F5YI32_TREPZ</name>
<dbReference type="RefSeq" id="WP_015709091.1">
    <property type="nucleotide sequence ID" value="NC_015578.1"/>
</dbReference>
<dbReference type="HOGENOM" id="CLU_066192_5_4_12"/>
<dbReference type="AlphaFoldDB" id="F5YI32"/>
<dbReference type="KEGG" id="tpi:TREPR_0968"/>
<dbReference type="SMART" id="SM00530">
    <property type="entry name" value="HTH_XRE"/>
    <property type="match status" value="1"/>
</dbReference>
<dbReference type="InterPro" id="IPR010982">
    <property type="entry name" value="Lambda_DNA-bd_dom_sf"/>
</dbReference>